<sequence length="51" mass="5749">MATWVLVIMIYNAGVESIEMDSKQTCIEAVEIIMDNKVSSQTKAVCIRKKE</sequence>
<reference evidence="1" key="1">
    <citation type="journal article" date="2021" name="PLoS Biol.">
        <title>Systematic exploration of Escherichia coli phage-host interactions with the BASEL phage collection.</title>
        <authorList>
            <person name="Maffei E."/>
            <person name="Shaidullina A."/>
            <person name="Burkolter M."/>
            <person name="Heyer Y."/>
            <person name="Estermann F."/>
            <person name="Druelle V."/>
            <person name="Sauer P."/>
            <person name="Willi L."/>
            <person name="Michaelis S."/>
            <person name="Hilbi H."/>
            <person name="Thaler D.S."/>
            <person name="Harms A."/>
        </authorList>
    </citation>
    <scope>NUCLEOTIDE SEQUENCE</scope>
    <source>
        <strain evidence="1">Bas02</strain>
    </source>
</reference>
<dbReference type="Proteomes" id="UP000828140">
    <property type="component" value="Segment"/>
</dbReference>
<gene>
    <name evidence="1" type="ORF">bas02_0072</name>
</gene>
<accession>A0AAE7VUT8</accession>
<organism evidence="1 2">
    <name type="scientific">Escherichia phage JeanPiccard</name>
    <dbReference type="NCBI Taxonomy" id="2851955"/>
    <lineage>
        <taxon>Viruses</taxon>
        <taxon>Duplodnaviria</taxon>
        <taxon>Heunggongvirae</taxon>
        <taxon>Uroviricota</taxon>
        <taxon>Caudoviricetes</taxon>
        <taxon>Drexlerviridae</taxon>
        <taxon>Braunvirinae</taxon>
    </lineage>
</organism>
<name>A0AAE7VUT8_9CAUD</name>
<protein>
    <submittedName>
        <fullName evidence="1">Uncharacterized protein</fullName>
    </submittedName>
</protein>
<evidence type="ECO:0000313" key="2">
    <source>
        <dbReference type="Proteomes" id="UP000828140"/>
    </source>
</evidence>
<proteinExistence type="predicted"/>
<evidence type="ECO:0000313" key="1">
    <source>
        <dbReference type="EMBL" id="QXV80838.1"/>
    </source>
</evidence>
<keyword evidence="2" id="KW-1185">Reference proteome</keyword>
<dbReference type="EMBL" id="MZ501080">
    <property type="protein sequence ID" value="QXV80838.1"/>
    <property type="molecule type" value="Genomic_DNA"/>
</dbReference>